<organism evidence="1 2">
    <name type="scientific">Malus domestica</name>
    <name type="common">Apple</name>
    <name type="synonym">Pyrus malus</name>
    <dbReference type="NCBI Taxonomy" id="3750"/>
    <lineage>
        <taxon>Eukaryota</taxon>
        <taxon>Viridiplantae</taxon>
        <taxon>Streptophyta</taxon>
        <taxon>Embryophyta</taxon>
        <taxon>Tracheophyta</taxon>
        <taxon>Spermatophyta</taxon>
        <taxon>Magnoliopsida</taxon>
        <taxon>eudicotyledons</taxon>
        <taxon>Gunneridae</taxon>
        <taxon>Pentapetalae</taxon>
        <taxon>rosids</taxon>
        <taxon>fabids</taxon>
        <taxon>Rosales</taxon>
        <taxon>Rosaceae</taxon>
        <taxon>Amygdaloideae</taxon>
        <taxon>Maleae</taxon>
        <taxon>Malus</taxon>
    </lineage>
</organism>
<reference evidence="1 2" key="1">
    <citation type="submission" date="2018-10" db="EMBL/GenBank/DDBJ databases">
        <title>A high-quality apple genome assembly.</title>
        <authorList>
            <person name="Hu J."/>
        </authorList>
    </citation>
    <scope>NUCLEOTIDE SEQUENCE [LARGE SCALE GENOMIC DNA]</scope>
    <source>
        <strain evidence="2">cv. HFTH1</strain>
        <tissue evidence="1">Young leaf</tissue>
    </source>
</reference>
<comment type="caution">
    <text evidence="1">The sequence shown here is derived from an EMBL/GenBank/DDBJ whole genome shotgun (WGS) entry which is preliminary data.</text>
</comment>
<dbReference type="Proteomes" id="UP000290289">
    <property type="component" value="Chromosome 6"/>
</dbReference>
<evidence type="ECO:0000313" key="2">
    <source>
        <dbReference type="Proteomes" id="UP000290289"/>
    </source>
</evidence>
<dbReference type="EMBL" id="RDQH01000332">
    <property type="protein sequence ID" value="RXH95639.1"/>
    <property type="molecule type" value="Genomic_DNA"/>
</dbReference>
<accession>A0A498JID6</accession>
<keyword evidence="2" id="KW-1185">Reference proteome</keyword>
<name>A0A498JID6_MALDO</name>
<evidence type="ECO:0000313" key="1">
    <source>
        <dbReference type="EMBL" id="RXH95639.1"/>
    </source>
</evidence>
<protein>
    <submittedName>
        <fullName evidence="1">Uncharacterized protein</fullName>
    </submittedName>
</protein>
<proteinExistence type="predicted"/>
<sequence>MGYILFGYVDSSILAMSPPFLLLTRSSLNRIQLSLRGFKQINWLPLFDFPPSLGQFCLTVSKFFKNIYGIYCQFSCYYNQPISNNDLVTFMLKGLGPDYLMFVTDVLIFSPLPEFPNLRSRILNFET</sequence>
<gene>
    <name evidence="1" type="ORF">DVH24_008139</name>
</gene>
<dbReference type="AlphaFoldDB" id="A0A498JID6"/>